<evidence type="ECO:0000256" key="4">
    <source>
        <dbReference type="ARBA" id="ARBA00023284"/>
    </source>
</evidence>
<dbReference type="PROSITE" id="PS51352">
    <property type="entry name" value="THIOREDOXIN_2"/>
    <property type="match status" value="1"/>
</dbReference>
<gene>
    <name evidence="8" type="ORF">D1Z90_11120</name>
</gene>
<dbReference type="CDD" id="cd03013">
    <property type="entry name" value="PRX5_like"/>
    <property type="match status" value="1"/>
</dbReference>
<name>A0A418YE71_9GAMM</name>
<evidence type="ECO:0000256" key="5">
    <source>
        <dbReference type="PIRSR" id="PIRSR637944-1"/>
    </source>
</evidence>
<protein>
    <recommendedName>
        <fullName evidence="6">Glutathione-dependent peroxiredoxin</fullName>
        <ecNumber evidence="6">1.11.1.27</ecNumber>
    </recommendedName>
</protein>
<dbReference type="GO" id="GO:0008379">
    <property type="term" value="F:thioredoxin peroxidase activity"/>
    <property type="evidence" value="ECO:0007669"/>
    <property type="project" value="InterPro"/>
</dbReference>
<comment type="similarity">
    <text evidence="6">Belongs to the peroxiredoxin family. Prx5 subfamily.</text>
</comment>
<evidence type="ECO:0000256" key="3">
    <source>
        <dbReference type="ARBA" id="ARBA00023002"/>
    </source>
</evidence>
<dbReference type="RefSeq" id="WP_119910835.1">
    <property type="nucleotide sequence ID" value="NZ_QZCH01000013.1"/>
</dbReference>
<dbReference type="EC" id="1.11.1.27" evidence="6"/>
<dbReference type="FunFam" id="3.40.30.10:FF:000020">
    <property type="entry name" value="Peroxiredoxin"/>
    <property type="match status" value="1"/>
</dbReference>
<evidence type="ECO:0000256" key="6">
    <source>
        <dbReference type="RuleBase" id="RU366011"/>
    </source>
</evidence>
<feature type="active site" description="Cysteine sulfenic acid (-SOH) intermediate" evidence="5">
    <location>
        <position position="48"/>
    </location>
</feature>
<accession>A0A418YE71</accession>
<dbReference type="AlphaFoldDB" id="A0A418YE71"/>
<sequence length="157" mass="16751">MINIGDQIPAHTFSVLQADGMVQVSTDDLFQQQTVVLFAVPGAFTPTCSEAHLPGYVVLADQFKAKGIDRIICLSVNDAFVMQAWGEAQNANEIDMLADGDGSFCQALGLAKDTGKFGGLRATRFAMVVTNGEITALEIEPPKAFQASSAEHMLTLV</sequence>
<dbReference type="Proteomes" id="UP000283255">
    <property type="component" value="Unassembled WGS sequence"/>
</dbReference>
<keyword evidence="2 6" id="KW-0049">Antioxidant</keyword>
<dbReference type="EMBL" id="QZCH01000013">
    <property type="protein sequence ID" value="RJG47455.1"/>
    <property type="molecule type" value="Genomic_DNA"/>
</dbReference>
<comment type="function">
    <text evidence="6">Thiol-specific peroxidase that catalyzes the reduction of hydrogen peroxide and organic hydroperoxides to water and alcohols, respectively. Plays a role in cell protection against oxidative stress by detoxifying peroxides.</text>
</comment>
<comment type="caution">
    <text evidence="8">The sequence shown here is derived from an EMBL/GenBank/DDBJ whole genome shotgun (WGS) entry which is preliminary data.</text>
</comment>
<organism evidence="8 9">
    <name type="scientific">Motilimonas pumila</name>
    <dbReference type="NCBI Taxonomy" id="2303987"/>
    <lineage>
        <taxon>Bacteria</taxon>
        <taxon>Pseudomonadati</taxon>
        <taxon>Pseudomonadota</taxon>
        <taxon>Gammaproteobacteria</taxon>
        <taxon>Alteromonadales</taxon>
        <taxon>Alteromonadales genera incertae sedis</taxon>
        <taxon>Motilimonas</taxon>
    </lineage>
</organism>
<dbReference type="SUPFAM" id="SSF52833">
    <property type="entry name" value="Thioredoxin-like"/>
    <property type="match status" value="1"/>
</dbReference>
<dbReference type="GO" id="GO:0005737">
    <property type="term" value="C:cytoplasm"/>
    <property type="evidence" value="ECO:0007669"/>
    <property type="project" value="TreeGrafter"/>
</dbReference>
<feature type="domain" description="Thioredoxin" evidence="7">
    <location>
        <begin position="2"/>
        <end position="157"/>
    </location>
</feature>
<keyword evidence="9" id="KW-1185">Reference proteome</keyword>
<dbReference type="InterPro" id="IPR013740">
    <property type="entry name" value="Redoxin"/>
</dbReference>
<evidence type="ECO:0000313" key="9">
    <source>
        <dbReference type="Proteomes" id="UP000283255"/>
    </source>
</evidence>
<evidence type="ECO:0000259" key="7">
    <source>
        <dbReference type="PROSITE" id="PS51352"/>
    </source>
</evidence>
<dbReference type="PANTHER" id="PTHR10430:SF16">
    <property type="entry name" value="PEROXIREDOXIN-5, MITOCHONDRIAL"/>
    <property type="match status" value="1"/>
</dbReference>
<reference evidence="8 9" key="1">
    <citation type="submission" date="2018-09" db="EMBL/GenBank/DDBJ databases">
        <authorList>
            <person name="Wang F."/>
        </authorList>
    </citation>
    <scope>NUCLEOTIDE SEQUENCE [LARGE SCALE GENOMIC DNA]</scope>
    <source>
        <strain evidence="8 9">PLHSC7-2</strain>
    </source>
</reference>
<dbReference type="Pfam" id="PF08534">
    <property type="entry name" value="Redoxin"/>
    <property type="match status" value="1"/>
</dbReference>
<keyword evidence="4 6" id="KW-0676">Redox-active center</keyword>
<evidence type="ECO:0000256" key="2">
    <source>
        <dbReference type="ARBA" id="ARBA00022862"/>
    </source>
</evidence>
<dbReference type="Gene3D" id="3.40.30.10">
    <property type="entry name" value="Glutaredoxin"/>
    <property type="match status" value="1"/>
</dbReference>
<dbReference type="InterPro" id="IPR037944">
    <property type="entry name" value="PRX5-like"/>
</dbReference>
<dbReference type="GO" id="GO:0045454">
    <property type="term" value="P:cell redox homeostasis"/>
    <property type="evidence" value="ECO:0007669"/>
    <property type="project" value="TreeGrafter"/>
</dbReference>
<dbReference type="InterPro" id="IPR036249">
    <property type="entry name" value="Thioredoxin-like_sf"/>
</dbReference>
<keyword evidence="3 6" id="KW-0560">Oxidoreductase</keyword>
<dbReference type="InterPro" id="IPR013766">
    <property type="entry name" value="Thioredoxin_domain"/>
</dbReference>
<keyword evidence="1 6" id="KW-0575">Peroxidase</keyword>
<dbReference type="OrthoDB" id="9800621at2"/>
<evidence type="ECO:0000256" key="1">
    <source>
        <dbReference type="ARBA" id="ARBA00022559"/>
    </source>
</evidence>
<reference evidence="8 9" key="2">
    <citation type="submission" date="2019-01" db="EMBL/GenBank/DDBJ databases">
        <title>Motilimonas pumilus sp. nov., isolated from the gut of sea cucumber (Apostichopus japonicus).</title>
        <authorList>
            <person name="Wang F.-Q."/>
            <person name="Ren L.-H."/>
            <person name="Lin Y.-W."/>
            <person name="Sun G.-H."/>
            <person name="Du Z.-J."/>
            <person name="Zhao J.-X."/>
            <person name="Liu X.-J."/>
            <person name="Liu L.-J."/>
        </authorList>
    </citation>
    <scope>NUCLEOTIDE SEQUENCE [LARGE SCALE GENOMIC DNA]</scope>
    <source>
        <strain evidence="8 9">PLHSC7-2</strain>
    </source>
</reference>
<proteinExistence type="inferred from homology"/>
<dbReference type="PANTHER" id="PTHR10430">
    <property type="entry name" value="PEROXIREDOXIN"/>
    <property type="match status" value="1"/>
</dbReference>
<dbReference type="GO" id="GO:0034599">
    <property type="term" value="P:cellular response to oxidative stress"/>
    <property type="evidence" value="ECO:0007669"/>
    <property type="project" value="InterPro"/>
</dbReference>
<comment type="catalytic activity">
    <reaction evidence="6">
        <text>a hydroperoxide + 2 glutathione = an alcohol + glutathione disulfide + H2O</text>
        <dbReference type="Rhea" id="RHEA:62632"/>
        <dbReference type="ChEBI" id="CHEBI:15377"/>
        <dbReference type="ChEBI" id="CHEBI:30879"/>
        <dbReference type="ChEBI" id="CHEBI:35924"/>
        <dbReference type="ChEBI" id="CHEBI:57925"/>
        <dbReference type="ChEBI" id="CHEBI:58297"/>
        <dbReference type="EC" id="1.11.1.27"/>
    </reaction>
</comment>
<dbReference type="GO" id="GO:0042744">
    <property type="term" value="P:hydrogen peroxide catabolic process"/>
    <property type="evidence" value="ECO:0007669"/>
    <property type="project" value="TreeGrafter"/>
</dbReference>
<evidence type="ECO:0000313" key="8">
    <source>
        <dbReference type="EMBL" id="RJG47455.1"/>
    </source>
</evidence>